<evidence type="ECO:0000256" key="1">
    <source>
        <dbReference type="SAM" id="Phobius"/>
    </source>
</evidence>
<keyword evidence="1" id="KW-0812">Transmembrane</keyword>
<name>A0A2S3UJ89_9HYPH</name>
<gene>
    <name evidence="2" type="ORF">CLV41_12310</name>
</gene>
<dbReference type="OrthoDB" id="7679134at2"/>
<dbReference type="AlphaFoldDB" id="A0A2S3UJ89"/>
<keyword evidence="1" id="KW-0472">Membrane</keyword>
<accession>A0A2S3UJ89</accession>
<feature type="transmembrane region" description="Helical" evidence="1">
    <location>
        <begin position="43"/>
        <end position="62"/>
    </location>
</feature>
<proteinExistence type="predicted"/>
<reference evidence="2 3" key="1">
    <citation type="submission" date="2018-01" db="EMBL/GenBank/DDBJ databases">
        <title>Genomic Encyclopedia of Archaeal and Bacterial Type Strains, Phase II (KMG-II): from individual species to whole genera.</title>
        <authorList>
            <person name="Goeker M."/>
        </authorList>
    </citation>
    <scope>NUCLEOTIDE SEQUENCE [LARGE SCALE GENOMIC DNA]</scope>
    <source>
        <strain evidence="2 3">DSM 17023</strain>
    </source>
</reference>
<keyword evidence="3" id="KW-1185">Reference proteome</keyword>
<sequence length="63" mass="6925">MRAQNELSPYFAEIDRRTDRALKGIREVRGSAKLRALPPEPKAVVVGTGFLVVLAAFVGLFLI</sequence>
<evidence type="ECO:0000313" key="2">
    <source>
        <dbReference type="EMBL" id="POF27711.1"/>
    </source>
</evidence>
<organism evidence="2 3">
    <name type="scientific">Roseibium marinum</name>
    <dbReference type="NCBI Taxonomy" id="281252"/>
    <lineage>
        <taxon>Bacteria</taxon>
        <taxon>Pseudomonadati</taxon>
        <taxon>Pseudomonadota</taxon>
        <taxon>Alphaproteobacteria</taxon>
        <taxon>Hyphomicrobiales</taxon>
        <taxon>Stappiaceae</taxon>
        <taxon>Roseibium</taxon>
    </lineage>
</organism>
<evidence type="ECO:0000313" key="3">
    <source>
        <dbReference type="Proteomes" id="UP000236959"/>
    </source>
</evidence>
<dbReference type="RefSeq" id="WP_103225653.1">
    <property type="nucleotide sequence ID" value="NZ_PPCN01000023.1"/>
</dbReference>
<protein>
    <submittedName>
        <fullName evidence="2">Uncharacterized protein</fullName>
    </submittedName>
</protein>
<keyword evidence="1" id="KW-1133">Transmembrane helix</keyword>
<dbReference type="EMBL" id="PPCN01000023">
    <property type="protein sequence ID" value="POF27711.1"/>
    <property type="molecule type" value="Genomic_DNA"/>
</dbReference>
<comment type="caution">
    <text evidence="2">The sequence shown here is derived from an EMBL/GenBank/DDBJ whole genome shotgun (WGS) entry which is preliminary data.</text>
</comment>
<dbReference type="Proteomes" id="UP000236959">
    <property type="component" value="Unassembled WGS sequence"/>
</dbReference>